<gene>
    <name evidence="2" type="ORF">S03H2_16993</name>
</gene>
<accession>X1FG51</accession>
<dbReference type="EMBL" id="BARU01008734">
    <property type="protein sequence ID" value="GAH44601.1"/>
    <property type="molecule type" value="Genomic_DNA"/>
</dbReference>
<sequence>DENETYQEIETEFTDLDSDGKGDTPQARQLEAQLFRMVDEHLVDKQKPVAKEPWEVTVTARSGRPKIIKFPDGTTGGVYDRGVLAIKKQGEDIAHQIGKTELTAASWDKRGLQKEDLSQFRKWWAQEALAKPTVDKKLIKSWLPHIKTKLIEMEAKNLSDAEIERVFKGTTAKDRLIKYAKLMRESGDLKYSDIQEALAKEEKPAEKRPPIKIPENLRFMTDEQLEQSIYRMLERPLSKAEKATLTKLKRESSRRDRAAEKDTTGISRRRRTQLITQLEDEIGESEIYKEAEEGLDAREREIGPGFYYVPKKFRSEIEHIIGKVKGLPTKLQKMFTFDPGDLAKGATDFERAVQSGLW</sequence>
<proteinExistence type="predicted"/>
<name>X1FG51_9ZZZZ</name>
<reference evidence="2" key="1">
    <citation type="journal article" date="2014" name="Front. Microbiol.">
        <title>High frequency of phylogenetically diverse reductive dehalogenase-homologous genes in deep subseafloor sedimentary metagenomes.</title>
        <authorList>
            <person name="Kawai M."/>
            <person name="Futagami T."/>
            <person name="Toyoda A."/>
            <person name="Takaki Y."/>
            <person name="Nishi S."/>
            <person name="Hori S."/>
            <person name="Arai W."/>
            <person name="Tsubouchi T."/>
            <person name="Morono Y."/>
            <person name="Uchiyama I."/>
            <person name="Ito T."/>
            <person name="Fujiyama A."/>
            <person name="Inagaki F."/>
            <person name="Takami H."/>
        </authorList>
    </citation>
    <scope>NUCLEOTIDE SEQUENCE</scope>
    <source>
        <strain evidence="2">Expedition CK06-06</strain>
    </source>
</reference>
<evidence type="ECO:0000313" key="2">
    <source>
        <dbReference type="EMBL" id="GAH44601.1"/>
    </source>
</evidence>
<feature type="compositionally biased region" description="Acidic residues" evidence="1">
    <location>
        <begin position="1"/>
        <end position="17"/>
    </location>
</feature>
<feature type="region of interest" description="Disordered" evidence="1">
    <location>
        <begin position="1"/>
        <end position="24"/>
    </location>
</feature>
<protein>
    <submittedName>
        <fullName evidence="2">Uncharacterized protein</fullName>
    </submittedName>
</protein>
<dbReference type="AlphaFoldDB" id="X1FG51"/>
<feature type="region of interest" description="Disordered" evidence="1">
    <location>
        <begin position="243"/>
        <end position="265"/>
    </location>
</feature>
<evidence type="ECO:0000256" key="1">
    <source>
        <dbReference type="SAM" id="MobiDB-lite"/>
    </source>
</evidence>
<feature type="non-terminal residue" evidence="2">
    <location>
        <position position="358"/>
    </location>
</feature>
<feature type="non-terminal residue" evidence="2">
    <location>
        <position position="1"/>
    </location>
</feature>
<feature type="compositionally biased region" description="Basic and acidic residues" evidence="1">
    <location>
        <begin position="243"/>
        <end position="263"/>
    </location>
</feature>
<organism evidence="2">
    <name type="scientific">marine sediment metagenome</name>
    <dbReference type="NCBI Taxonomy" id="412755"/>
    <lineage>
        <taxon>unclassified sequences</taxon>
        <taxon>metagenomes</taxon>
        <taxon>ecological metagenomes</taxon>
    </lineage>
</organism>
<comment type="caution">
    <text evidence="2">The sequence shown here is derived from an EMBL/GenBank/DDBJ whole genome shotgun (WGS) entry which is preliminary data.</text>
</comment>